<evidence type="ECO:0000313" key="1">
    <source>
        <dbReference type="EMBL" id="RZB77490.1"/>
    </source>
</evidence>
<proteinExistence type="predicted"/>
<evidence type="ECO:0000313" key="2">
    <source>
        <dbReference type="Proteomes" id="UP000292052"/>
    </source>
</evidence>
<accession>A0A482VFB3</accession>
<comment type="caution">
    <text evidence="1">The sequence shown here is derived from an EMBL/GenBank/DDBJ whole genome shotgun (WGS) entry which is preliminary data.</text>
</comment>
<gene>
    <name evidence="1" type="ORF">BDFB_014877</name>
</gene>
<dbReference type="Proteomes" id="UP000292052">
    <property type="component" value="Unassembled WGS sequence"/>
</dbReference>
<sequence length="12" mass="1582">MRFIFLKMLVRQ</sequence>
<keyword evidence="2" id="KW-1185">Reference proteome</keyword>
<dbReference type="EMBL" id="QDEB01108273">
    <property type="protein sequence ID" value="RZB77490.1"/>
    <property type="molecule type" value="Genomic_DNA"/>
</dbReference>
<organism evidence="1 2">
    <name type="scientific">Asbolus verrucosus</name>
    <name type="common">Desert ironclad beetle</name>
    <dbReference type="NCBI Taxonomy" id="1661398"/>
    <lineage>
        <taxon>Eukaryota</taxon>
        <taxon>Metazoa</taxon>
        <taxon>Ecdysozoa</taxon>
        <taxon>Arthropoda</taxon>
        <taxon>Hexapoda</taxon>
        <taxon>Insecta</taxon>
        <taxon>Pterygota</taxon>
        <taxon>Neoptera</taxon>
        <taxon>Endopterygota</taxon>
        <taxon>Coleoptera</taxon>
        <taxon>Polyphaga</taxon>
        <taxon>Cucujiformia</taxon>
        <taxon>Tenebrionidae</taxon>
        <taxon>Pimeliinae</taxon>
        <taxon>Asbolus</taxon>
    </lineage>
</organism>
<protein>
    <submittedName>
        <fullName evidence="1">Uncharacterized protein</fullName>
    </submittedName>
</protein>
<reference evidence="1 2" key="1">
    <citation type="submission" date="2017-03" db="EMBL/GenBank/DDBJ databases">
        <title>Genome of the blue death feigning beetle - Asbolus verrucosus.</title>
        <authorList>
            <person name="Rider S.D."/>
        </authorList>
    </citation>
    <scope>NUCLEOTIDE SEQUENCE [LARGE SCALE GENOMIC DNA]</scope>
    <source>
        <strain evidence="1">Butters</strain>
        <tissue evidence="1">Head and leg muscle</tissue>
    </source>
</reference>
<name>A0A482VFB3_ASBVE</name>